<dbReference type="InterPro" id="IPR014751">
    <property type="entry name" value="XRCC4-like_C"/>
</dbReference>
<dbReference type="Proteomes" id="UP000076744">
    <property type="component" value="Unassembled WGS sequence"/>
</dbReference>
<comment type="caution">
    <text evidence="4">The sequence shown here is derived from an EMBL/GenBank/DDBJ whole genome shotgun (WGS) entry which is preliminary data.</text>
</comment>
<feature type="compositionally biased region" description="Acidic residues" evidence="2">
    <location>
        <begin position="281"/>
        <end position="292"/>
    </location>
</feature>
<evidence type="ECO:0000256" key="2">
    <source>
        <dbReference type="SAM" id="MobiDB-lite"/>
    </source>
</evidence>
<feature type="compositionally biased region" description="Basic and acidic residues" evidence="2">
    <location>
        <begin position="361"/>
        <end position="376"/>
    </location>
</feature>
<dbReference type="GeneID" id="30022657"/>
<evidence type="ECO:0000313" key="4">
    <source>
        <dbReference type="EMBL" id="OAA59430.1"/>
    </source>
</evidence>
<feature type="region of interest" description="Disordered" evidence="2">
    <location>
        <begin position="237"/>
        <end position="394"/>
    </location>
</feature>
<organism evidence="4 5">
    <name type="scientific">Cordyceps fumosorosea (strain ARSEF 2679)</name>
    <name type="common">Isaria fumosorosea</name>
    <dbReference type="NCBI Taxonomy" id="1081104"/>
    <lineage>
        <taxon>Eukaryota</taxon>
        <taxon>Fungi</taxon>
        <taxon>Dikarya</taxon>
        <taxon>Ascomycota</taxon>
        <taxon>Pezizomycotina</taxon>
        <taxon>Sordariomycetes</taxon>
        <taxon>Hypocreomycetidae</taxon>
        <taxon>Hypocreales</taxon>
        <taxon>Cordycipitaceae</taxon>
        <taxon>Cordyceps</taxon>
    </lineage>
</organism>
<feature type="compositionally biased region" description="Basic and acidic residues" evidence="2">
    <location>
        <begin position="326"/>
        <end position="339"/>
    </location>
</feature>
<keyword evidence="5" id="KW-1185">Reference proteome</keyword>
<keyword evidence="1" id="KW-0175">Coiled coil</keyword>
<dbReference type="InterPro" id="IPR053962">
    <property type="entry name" value="XRCC4_CC"/>
</dbReference>
<dbReference type="OrthoDB" id="8064436at2759"/>
<dbReference type="AlphaFoldDB" id="A0A167SAM9"/>
<gene>
    <name evidence="4" type="ORF">ISF_06365</name>
</gene>
<feature type="compositionally biased region" description="Basic residues" evidence="2">
    <location>
        <begin position="258"/>
        <end position="275"/>
    </location>
</feature>
<feature type="domain" description="XRCC4 coiled-coil" evidence="3">
    <location>
        <begin position="173"/>
        <end position="226"/>
    </location>
</feature>
<name>A0A167SAM9_CORFA</name>
<dbReference type="EMBL" id="AZHB01000016">
    <property type="protein sequence ID" value="OAA59430.1"/>
    <property type="molecule type" value="Genomic_DNA"/>
</dbReference>
<dbReference type="STRING" id="1081104.A0A167SAM9"/>
<sequence length="394" mass="42524">MTTSRVFKIPQSDNDQEFVLLQASSSAGKKPLDLKLIATEGEAPYVVKSRSSTPPSKTSPLYLKLTQPACCPRAVKHDRIAALKVQNSPLTDSEWESTLESFFSQKPLSVINATATVQSETSITITIRKQVQGITVKFPGSSILDLSHDENQEIELLQWCAASADAVVASNAATAQAQSTVTELEAAIQKLKEQLEELLKAKDEDETALLQKFRDLLNEKKVKIREQQKVLASGTFAAAAAQEPEPEEQSPEPEPSKGRSRARKPAASRARKRKAPAPIKEEEESDGGDAAEEEPRIKSEPEDTEDGGNTTEATASVDGDEDDSDEKMADDSGRNEQDKAATSPPPREPSPPKKAAAAPPPKRDLPFANRKPKEAPPKAVVPADGAATDSDDEL</sequence>
<dbReference type="Gene3D" id="1.20.5.370">
    <property type="match status" value="1"/>
</dbReference>
<dbReference type="SUPFAM" id="SSF58022">
    <property type="entry name" value="XRCC4, C-terminal oligomerization domain"/>
    <property type="match status" value="1"/>
</dbReference>
<reference evidence="4 5" key="1">
    <citation type="journal article" date="2016" name="Genome Biol. Evol.">
        <title>Divergent and convergent evolution of fungal pathogenicity.</title>
        <authorList>
            <person name="Shang Y."/>
            <person name="Xiao G."/>
            <person name="Zheng P."/>
            <person name="Cen K."/>
            <person name="Zhan S."/>
            <person name="Wang C."/>
        </authorList>
    </citation>
    <scope>NUCLEOTIDE SEQUENCE [LARGE SCALE GENOMIC DNA]</scope>
    <source>
        <strain evidence="4 5">ARSEF 2679</strain>
    </source>
</reference>
<evidence type="ECO:0000256" key="1">
    <source>
        <dbReference type="SAM" id="Coils"/>
    </source>
</evidence>
<dbReference type="RefSeq" id="XP_018702946.1">
    <property type="nucleotide sequence ID" value="XM_018849969.1"/>
</dbReference>
<dbReference type="PANTHER" id="PTHR42067:SF1">
    <property type="entry name" value="MITOTIC APPARATUS PROTEIN P62"/>
    <property type="match status" value="1"/>
</dbReference>
<accession>A0A167SAM9</accession>
<dbReference type="Pfam" id="PF21924">
    <property type="entry name" value="XRCC4_CC"/>
    <property type="match status" value="1"/>
</dbReference>
<feature type="coiled-coil region" evidence="1">
    <location>
        <begin position="174"/>
        <end position="212"/>
    </location>
</feature>
<evidence type="ECO:0000313" key="5">
    <source>
        <dbReference type="Proteomes" id="UP000076744"/>
    </source>
</evidence>
<dbReference type="PANTHER" id="PTHR42067">
    <property type="entry name" value="YALI0C15378P"/>
    <property type="match status" value="1"/>
</dbReference>
<evidence type="ECO:0000259" key="3">
    <source>
        <dbReference type="Pfam" id="PF21924"/>
    </source>
</evidence>
<protein>
    <submittedName>
        <fullName evidence="4">DNA double-strand break repair and VJ recombination XRCC4</fullName>
    </submittedName>
</protein>
<proteinExistence type="predicted"/>